<comment type="caution">
    <text evidence="2">The sequence shown here is derived from an EMBL/GenBank/DDBJ whole genome shotgun (WGS) entry which is preliminary data.</text>
</comment>
<dbReference type="PRINTS" id="PR00081">
    <property type="entry name" value="GDHRDH"/>
</dbReference>
<accession>A0A507FFR4</accession>
<sequence>MSAITQVRNYLIVGGTAGIGKAVGQALVKQGSVVTILGRTQPKDFPEATFIKGDLTLARDAKALGVSVDASKLDTIVFTNGITGPAQRQVTAEGIELDLAVSALSRYAFMDGVLSKTGNQRFGAQRSPESAFKPRVFVWGFPGENMTATVGDLNAEKKYYAADSHHNTVVVNEVLVTYLAERDAGINVYGVKPGLINTGLPTKYAAMYLGSTVAHSIVGPLVNLFIPSPESYAENSVLPIIASPELENQNKALFAPSKAIIPSNPFLVKDGNYQKVLDETLALLKRAYDAKI</sequence>
<dbReference type="Proteomes" id="UP000320333">
    <property type="component" value="Unassembled WGS sequence"/>
</dbReference>
<protein>
    <recommendedName>
        <fullName evidence="4">NAD(P)-binding domain-containing protein</fullName>
    </recommendedName>
</protein>
<evidence type="ECO:0008006" key="4">
    <source>
        <dbReference type="Google" id="ProtNLM"/>
    </source>
</evidence>
<evidence type="ECO:0000313" key="3">
    <source>
        <dbReference type="Proteomes" id="UP000320333"/>
    </source>
</evidence>
<dbReference type="InterPro" id="IPR052228">
    <property type="entry name" value="Sec_Metab_Biosynth_Oxidored"/>
</dbReference>
<evidence type="ECO:0000256" key="1">
    <source>
        <dbReference type="ARBA" id="ARBA00023002"/>
    </source>
</evidence>
<dbReference type="OrthoDB" id="2898509at2759"/>
<dbReference type="PANTHER" id="PTHR47534">
    <property type="entry name" value="YALI0E05731P"/>
    <property type="match status" value="1"/>
</dbReference>
<dbReference type="GO" id="GO:0016491">
    <property type="term" value="F:oxidoreductase activity"/>
    <property type="evidence" value="ECO:0007669"/>
    <property type="project" value="UniProtKB-KW"/>
</dbReference>
<proteinExistence type="predicted"/>
<dbReference type="AlphaFoldDB" id="A0A507FFR4"/>
<keyword evidence="1" id="KW-0560">Oxidoreductase</keyword>
<dbReference type="InterPro" id="IPR002347">
    <property type="entry name" value="SDR_fam"/>
</dbReference>
<gene>
    <name evidence="2" type="ORF">CcCBS67573_g04604</name>
</gene>
<name>A0A507FFR4_9FUNG</name>
<dbReference type="InterPro" id="IPR036291">
    <property type="entry name" value="NAD(P)-bd_dom_sf"/>
</dbReference>
<dbReference type="PANTHER" id="PTHR47534:SF3">
    <property type="entry name" value="ALCOHOL DEHYDROGENASE-LIKE C-TERMINAL DOMAIN-CONTAINING PROTEIN"/>
    <property type="match status" value="1"/>
</dbReference>
<dbReference type="SUPFAM" id="SSF51735">
    <property type="entry name" value="NAD(P)-binding Rossmann-fold domains"/>
    <property type="match status" value="1"/>
</dbReference>
<dbReference type="Gene3D" id="3.40.50.720">
    <property type="entry name" value="NAD(P)-binding Rossmann-like Domain"/>
    <property type="match status" value="1"/>
</dbReference>
<evidence type="ECO:0000313" key="2">
    <source>
        <dbReference type="EMBL" id="TPX74126.1"/>
    </source>
</evidence>
<reference evidence="2 3" key="1">
    <citation type="journal article" date="2019" name="Sci. Rep.">
        <title>Comparative genomics of chytrid fungi reveal insights into the obligate biotrophic and pathogenic lifestyle of Synchytrium endobioticum.</title>
        <authorList>
            <person name="van de Vossenberg B.T.L.H."/>
            <person name="Warris S."/>
            <person name="Nguyen H.D.T."/>
            <person name="van Gent-Pelzer M.P.E."/>
            <person name="Joly D.L."/>
            <person name="van de Geest H.C."/>
            <person name="Bonants P.J.M."/>
            <person name="Smith D.S."/>
            <person name="Levesque C.A."/>
            <person name="van der Lee T.A.J."/>
        </authorList>
    </citation>
    <scope>NUCLEOTIDE SEQUENCE [LARGE SCALE GENOMIC DNA]</scope>
    <source>
        <strain evidence="2 3">CBS 675.73</strain>
    </source>
</reference>
<dbReference type="STRING" id="246404.A0A507FFR4"/>
<keyword evidence="3" id="KW-1185">Reference proteome</keyword>
<organism evidence="2 3">
    <name type="scientific">Chytriomyces confervae</name>
    <dbReference type="NCBI Taxonomy" id="246404"/>
    <lineage>
        <taxon>Eukaryota</taxon>
        <taxon>Fungi</taxon>
        <taxon>Fungi incertae sedis</taxon>
        <taxon>Chytridiomycota</taxon>
        <taxon>Chytridiomycota incertae sedis</taxon>
        <taxon>Chytridiomycetes</taxon>
        <taxon>Chytridiales</taxon>
        <taxon>Chytriomycetaceae</taxon>
        <taxon>Chytriomyces</taxon>
    </lineage>
</organism>
<dbReference type="EMBL" id="QEAP01000143">
    <property type="protein sequence ID" value="TPX74126.1"/>
    <property type="molecule type" value="Genomic_DNA"/>
</dbReference>